<evidence type="ECO:0000256" key="9">
    <source>
        <dbReference type="ARBA" id="ARBA00023014"/>
    </source>
</evidence>
<dbReference type="InterPro" id="IPR009010">
    <property type="entry name" value="Asp_de-COase-like_dom_sf"/>
</dbReference>
<dbReference type="STRING" id="760192.Halhy_1975"/>
<dbReference type="InterPro" id="IPR050123">
    <property type="entry name" value="Prok_molybdopt-oxidoreductase"/>
</dbReference>
<dbReference type="InterPro" id="IPR006657">
    <property type="entry name" value="MoPterin_dinucl-bd_dom"/>
</dbReference>
<dbReference type="HOGENOM" id="CLU_000422_16_1_10"/>
<evidence type="ECO:0000313" key="12">
    <source>
        <dbReference type="EMBL" id="AEE49860.1"/>
    </source>
</evidence>
<dbReference type="NCBIfam" id="TIGR01701">
    <property type="entry name" value="Fdhalpha-like"/>
    <property type="match status" value="1"/>
</dbReference>
<dbReference type="GO" id="GO:0030151">
    <property type="term" value="F:molybdenum ion binding"/>
    <property type="evidence" value="ECO:0007669"/>
    <property type="project" value="InterPro"/>
</dbReference>
<keyword evidence="13" id="KW-1185">Reference proteome</keyword>
<keyword evidence="6" id="KW-0479">Metal-binding</keyword>
<evidence type="ECO:0000259" key="11">
    <source>
        <dbReference type="Pfam" id="PF01568"/>
    </source>
</evidence>
<dbReference type="EMBL" id="CP002691">
    <property type="protein sequence ID" value="AEE49860.1"/>
    <property type="molecule type" value="Genomic_DNA"/>
</dbReference>
<evidence type="ECO:0000256" key="5">
    <source>
        <dbReference type="ARBA" id="ARBA00022505"/>
    </source>
</evidence>
<dbReference type="GO" id="GO:0045333">
    <property type="term" value="P:cellular respiration"/>
    <property type="evidence" value="ECO:0007669"/>
    <property type="project" value="UniProtKB-ARBA"/>
</dbReference>
<protein>
    <submittedName>
        <fullName evidence="12">Oxidoreductase alpha (Molybdopterin) subunit</fullName>
        <ecNumber evidence="12">1.7.99.4</ecNumber>
    </submittedName>
</protein>
<dbReference type="Gene3D" id="3.40.228.10">
    <property type="entry name" value="Dimethylsulfoxide Reductase, domain 2"/>
    <property type="match status" value="1"/>
</dbReference>
<dbReference type="Proteomes" id="UP000008461">
    <property type="component" value="Chromosome"/>
</dbReference>
<dbReference type="KEGG" id="hhy:Halhy_1975"/>
<gene>
    <name evidence="12" type="ordered locus">Halhy_1975</name>
</gene>
<dbReference type="InterPro" id="IPR010046">
    <property type="entry name" value="Mopterin_OxRdtse_a_bac"/>
</dbReference>
<evidence type="ECO:0000313" key="13">
    <source>
        <dbReference type="Proteomes" id="UP000008461"/>
    </source>
</evidence>
<name>F4L6L7_HALH1</name>
<proteinExistence type="inferred from homology"/>
<dbReference type="CDD" id="cd02767">
    <property type="entry name" value="MopB_ydeP"/>
    <property type="match status" value="1"/>
</dbReference>
<sequence>MILFIAMEERTKKSRAKKAKTTIIDTPLAESKGSDIIVVASTEHTGAQPPETFTGIRKRKPQTKAGGLPAIGSALKHARKYMRIADARKTMFRLNQKGGIDCPGCAWPDPDDDRSRLGEYCENGIKAIAEEAQRQSIGADFFAQHTIAELQQRSDFELGKKGRIAEPMILRTGSDRYAPIPWNEAFQLIGRELNALQSPDEAVFYTSGRTSNEAAFLYQLFVREFGTNNLPDCSNMCHESSGKALSSTLGMGKGSVTLEDFDHADLVIILGQNPGTNHPRMLTALERCKEKGGKILAINPLKEAGLTNFVNPQRPLKILRGGTKLADLYLQVKINGDVALLKAIMSMLLFQEKQELGDIFDMEFITSRTEGYESFAKHLQQFDFHDLEKACGVPRGQIRKAARMIKKSKRIIACWAMGLTQHENGVDNIREVINLLLLKGSIGIQGGGTCPVRGHSNVQGDRTMGIWEAPEKEFLDKLEEVFGFKAPRKHGFSTVDAIQAMYRKQAKVFFGLGGNFISATPDTEITAQALRNCNLTVHVSTKLNRSHLVHGKQALILPCLGRTDLDEQDSGEQFVTTENSMGVVQMSKGILEPCSEALLSEPAIVAGLAKATLGSKSKVDWEHLISNYDDIRALIEKVIPGFDNYNERVREPGGFYLPNPNREQEFTTADGKAHFSLTKLPKIQLASDQYLMMTIRTHDQFNTTIYGLDDRYRGIYNERRVILMNPEDLEAAQLKSGDQLDLISEYDGQKRIAHQFIAVAYDIPRQCVATYFPEANVLIPVNHFARESKTPISKSVVIKVKKG</sequence>
<comment type="cofactor">
    <cofactor evidence="2">
        <name>[4Fe-4S] cluster</name>
        <dbReference type="ChEBI" id="CHEBI:49883"/>
    </cofactor>
</comment>
<evidence type="ECO:0000256" key="4">
    <source>
        <dbReference type="ARBA" id="ARBA00022485"/>
    </source>
</evidence>
<evidence type="ECO:0000256" key="8">
    <source>
        <dbReference type="ARBA" id="ARBA00023004"/>
    </source>
</evidence>
<comment type="similarity">
    <text evidence="3">Belongs to the prokaryotic molybdopterin-containing oxidoreductase family.</text>
</comment>
<evidence type="ECO:0000256" key="1">
    <source>
        <dbReference type="ARBA" id="ARBA00001942"/>
    </source>
</evidence>
<dbReference type="AlphaFoldDB" id="F4L6L7"/>
<keyword evidence="8" id="KW-0408">Iron</keyword>
<dbReference type="SUPFAM" id="SSF50692">
    <property type="entry name" value="ADC-like"/>
    <property type="match status" value="1"/>
</dbReference>
<dbReference type="eggNOG" id="COG0243">
    <property type="taxonomic scope" value="Bacteria"/>
</dbReference>
<evidence type="ECO:0000256" key="2">
    <source>
        <dbReference type="ARBA" id="ARBA00001966"/>
    </source>
</evidence>
<dbReference type="Gene3D" id="3.40.50.740">
    <property type="match status" value="1"/>
</dbReference>
<dbReference type="EC" id="1.7.99.4" evidence="12"/>
<dbReference type="InterPro" id="IPR041953">
    <property type="entry name" value="YdeP_MopB"/>
</dbReference>
<feature type="domain" description="Molybdopterin oxidoreductase" evidence="10">
    <location>
        <begin position="163"/>
        <end position="538"/>
    </location>
</feature>
<keyword evidence="4" id="KW-0004">4Fe-4S</keyword>
<evidence type="ECO:0000256" key="7">
    <source>
        <dbReference type="ARBA" id="ARBA00023002"/>
    </source>
</evidence>
<dbReference type="GO" id="GO:0051539">
    <property type="term" value="F:4 iron, 4 sulfur cluster binding"/>
    <property type="evidence" value="ECO:0007669"/>
    <property type="project" value="UniProtKB-KW"/>
</dbReference>
<evidence type="ECO:0000256" key="3">
    <source>
        <dbReference type="ARBA" id="ARBA00010312"/>
    </source>
</evidence>
<keyword evidence="7 12" id="KW-0560">Oxidoreductase</keyword>
<dbReference type="GO" id="GO:0016020">
    <property type="term" value="C:membrane"/>
    <property type="evidence" value="ECO:0007669"/>
    <property type="project" value="TreeGrafter"/>
</dbReference>
<evidence type="ECO:0000259" key="10">
    <source>
        <dbReference type="Pfam" id="PF00384"/>
    </source>
</evidence>
<dbReference type="InterPro" id="IPR006656">
    <property type="entry name" value="Mopterin_OxRdtase"/>
</dbReference>
<dbReference type="GO" id="GO:0008863">
    <property type="term" value="F:formate dehydrogenase (NAD+) activity"/>
    <property type="evidence" value="ECO:0007669"/>
    <property type="project" value="InterPro"/>
</dbReference>
<dbReference type="Pfam" id="PF00384">
    <property type="entry name" value="Molybdopterin"/>
    <property type="match status" value="1"/>
</dbReference>
<comment type="cofactor">
    <cofactor evidence="1">
        <name>Mo-bis(molybdopterin guanine dinucleotide)</name>
        <dbReference type="ChEBI" id="CHEBI:60539"/>
    </cofactor>
</comment>
<dbReference type="Pfam" id="PF01568">
    <property type="entry name" value="Molydop_binding"/>
    <property type="match status" value="1"/>
</dbReference>
<organism evidence="12 13">
    <name type="scientific">Haliscomenobacter hydrossis (strain ATCC 27775 / DSM 1100 / LMG 10767 / O)</name>
    <dbReference type="NCBI Taxonomy" id="760192"/>
    <lineage>
        <taxon>Bacteria</taxon>
        <taxon>Pseudomonadati</taxon>
        <taxon>Bacteroidota</taxon>
        <taxon>Saprospiria</taxon>
        <taxon>Saprospirales</taxon>
        <taxon>Haliscomenobacteraceae</taxon>
        <taxon>Haliscomenobacter</taxon>
    </lineage>
</organism>
<keyword evidence="9" id="KW-0411">Iron-sulfur</keyword>
<keyword evidence="5" id="KW-0500">Molybdenum</keyword>
<dbReference type="InterPro" id="IPR037951">
    <property type="entry name" value="MopB_CT_YdeP"/>
</dbReference>
<dbReference type="PANTHER" id="PTHR43105">
    <property type="entry name" value="RESPIRATORY NITRATE REDUCTASE"/>
    <property type="match status" value="1"/>
</dbReference>
<accession>F4L6L7</accession>
<dbReference type="RefSeq" id="WP_013764413.1">
    <property type="nucleotide sequence ID" value="NC_015510.1"/>
</dbReference>
<reference key="2">
    <citation type="submission" date="2011-04" db="EMBL/GenBank/DDBJ databases">
        <title>Complete sequence of chromosome of Haliscomenobacter hydrossis DSM 1100.</title>
        <authorList>
            <consortium name="US DOE Joint Genome Institute (JGI-PGF)"/>
            <person name="Lucas S."/>
            <person name="Han J."/>
            <person name="Lapidus A."/>
            <person name="Bruce D."/>
            <person name="Goodwin L."/>
            <person name="Pitluck S."/>
            <person name="Peters L."/>
            <person name="Kyrpides N."/>
            <person name="Mavromatis K."/>
            <person name="Ivanova N."/>
            <person name="Ovchinnikova G."/>
            <person name="Pagani I."/>
            <person name="Daligault H."/>
            <person name="Detter J.C."/>
            <person name="Han C."/>
            <person name="Land M."/>
            <person name="Hauser L."/>
            <person name="Markowitz V."/>
            <person name="Cheng J.-F."/>
            <person name="Hugenholtz P."/>
            <person name="Woyke T."/>
            <person name="Wu D."/>
            <person name="Verbarg S."/>
            <person name="Frueling A."/>
            <person name="Brambilla E."/>
            <person name="Klenk H.-P."/>
            <person name="Eisen J.A."/>
        </authorList>
    </citation>
    <scope>NUCLEOTIDE SEQUENCE</scope>
    <source>
        <strain>DSM 1100</strain>
    </source>
</reference>
<evidence type="ECO:0000256" key="6">
    <source>
        <dbReference type="ARBA" id="ARBA00022723"/>
    </source>
</evidence>
<dbReference type="CDD" id="cd02787">
    <property type="entry name" value="MopB_CT_ydeP"/>
    <property type="match status" value="1"/>
</dbReference>
<dbReference type="PIRSF" id="PIRSF000144">
    <property type="entry name" value="CbbBc"/>
    <property type="match status" value="1"/>
</dbReference>
<dbReference type="PANTHER" id="PTHR43105:SF4">
    <property type="entry name" value="PROTEIN YDEP"/>
    <property type="match status" value="1"/>
</dbReference>
<reference evidence="12 13" key="1">
    <citation type="journal article" date="2011" name="Stand. Genomic Sci.">
        <title>Complete genome sequence of Haliscomenobacter hydrossis type strain (O).</title>
        <authorList>
            <consortium name="US DOE Joint Genome Institute (JGI-PGF)"/>
            <person name="Daligault H."/>
            <person name="Lapidus A."/>
            <person name="Zeytun A."/>
            <person name="Nolan M."/>
            <person name="Lucas S."/>
            <person name="Del Rio T.G."/>
            <person name="Tice H."/>
            <person name="Cheng J.F."/>
            <person name="Tapia R."/>
            <person name="Han C."/>
            <person name="Goodwin L."/>
            <person name="Pitluck S."/>
            <person name="Liolios K."/>
            <person name="Pagani I."/>
            <person name="Ivanova N."/>
            <person name="Huntemann M."/>
            <person name="Mavromatis K."/>
            <person name="Mikhailova N."/>
            <person name="Pati A."/>
            <person name="Chen A."/>
            <person name="Palaniappan K."/>
            <person name="Land M."/>
            <person name="Hauser L."/>
            <person name="Brambilla E.M."/>
            <person name="Rohde M."/>
            <person name="Verbarg S."/>
            <person name="Goker M."/>
            <person name="Bristow J."/>
            <person name="Eisen J.A."/>
            <person name="Markowitz V."/>
            <person name="Hugenholtz P."/>
            <person name="Kyrpides N.C."/>
            <person name="Klenk H.P."/>
            <person name="Woyke T."/>
        </authorList>
    </citation>
    <scope>NUCLEOTIDE SEQUENCE [LARGE SCALE GENOMIC DNA]</scope>
    <source>
        <strain evidence="13">ATCC 27775 / DSM 1100 / LMG 10767 / O</strain>
    </source>
</reference>
<dbReference type="GO" id="GO:0043546">
    <property type="term" value="F:molybdopterin cofactor binding"/>
    <property type="evidence" value="ECO:0007669"/>
    <property type="project" value="InterPro"/>
</dbReference>
<dbReference type="SUPFAM" id="SSF53706">
    <property type="entry name" value="Formate dehydrogenase/DMSO reductase, domains 1-3"/>
    <property type="match status" value="1"/>
</dbReference>
<feature type="domain" description="Molybdopterin dinucleotide-binding" evidence="11">
    <location>
        <begin position="691"/>
        <end position="795"/>
    </location>
</feature>